<dbReference type="Pfam" id="PF01636">
    <property type="entry name" value="APH"/>
    <property type="match status" value="1"/>
</dbReference>
<comment type="caution">
    <text evidence="2">The sequence shown here is derived from an EMBL/GenBank/DDBJ whole genome shotgun (WGS) entry which is preliminary data.</text>
</comment>
<dbReference type="InterPro" id="IPR002575">
    <property type="entry name" value="Aminoglycoside_PTrfase"/>
</dbReference>
<dbReference type="EMBL" id="JBEXPZ010000053">
    <property type="protein sequence ID" value="MET9849458.1"/>
    <property type="molecule type" value="Genomic_DNA"/>
</dbReference>
<sequence>MKTPATMSSLSGLLPLYFPRALGGLDDRLRARRLVRGFGPCDIAVFPRRSRLQAGLLVFELHRGAQDVVVKHPRDGFAAAVTVREQDILRRLDADRRLDPWRHVLPRVVGSTGPSGAFAQQILTGVPAERAIRNSPHDPYSAAAPALRLLAELRAATGRRRPAAERALPWWQSQLTELAEAIPRYRYGRRAAEFEALRRLLDTALTGASLTEGWTHGDYHPGNVLLGGQPVRVTGVFDWSNGHPDGPCEIDAYTFVLGLRQILTGRSLGGLVAEAVRAGRVPDEDRALLELAGVGTDHEAGDPLALPLLTWLWHVASNLRKSPRFAHSHWWLTDTVTPVLRESARRAGARR</sequence>
<dbReference type="InterPro" id="IPR011009">
    <property type="entry name" value="Kinase-like_dom_sf"/>
</dbReference>
<reference evidence="2 3" key="1">
    <citation type="submission" date="2024-06" db="EMBL/GenBank/DDBJ databases">
        <title>The Natural Products Discovery Center: Release of the First 8490 Sequenced Strains for Exploring Actinobacteria Biosynthetic Diversity.</title>
        <authorList>
            <person name="Kalkreuter E."/>
            <person name="Kautsar S.A."/>
            <person name="Yang D."/>
            <person name="Bader C.D."/>
            <person name="Teijaro C.N."/>
            <person name="Fluegel L."/>
            <person name="Davis C.M."/>
            <person name="Simpson J.R."/>
            <person name="Lauterbach L."/>
            <person name="Steele A.D."/>
            <person name="Gui C."/>
            <person name="Meng S."/>
            <person name="Li G."/>
            <person name="Viehrig K."/>
            <person name="Ye F."/>
            <person name="Su P."/>
            <person name="Kiefer A.F."/>
            <person name="Nichols A."/>
            <person name="Cepeda A.J."/>
            <person name="Yan W."/>
            <person name="Fan B."/>
            <person name="Jiang Y."/>
            <person name="Adhikari A."/>
            <person name="Zheng C.-J."/>
            <person name="Schuster L."/>
            <person name="Cowan T.M."/>
            <person name="Smanski M.J."/>
            <person name="Chevrette M.G."/>
            <person name="De Carvalho L.P.S."/>
            <person name="Shen B."/>
        </authorList>
    </citation>
    <scope>NUCLEOTIDE SEQUENCE [LARGE SCALE GENOMIC DNA]</scope>
    <source>
        <strain evidence="2 3">NPDC006434</strain>
    </source>
</reference>
<evidence type="ECO:0000259" key="1">
    <source>
        <dbReference type="Pfam" id="PF01636"/>
    </source>
</evidence>
<keyword evidence="3" id="KW-1185">Reference proteome</keyword>
<dbReference type="EC" id="2.7.1.-" evidence="2"/>
<evidence type="ECO:0000313" key="2">
    <source>
        <dbReference type="EMBL" id="MET9849458.1"/>
    </source>
</evidence>
<feature type="domain" description="Aminoglycoside phosphotransferase" evidence="1">
    <location>
        <begin position="58"/>
        <end position="241"/>
    </location>
</feature>
<organism evidence="2 3">
    <name type="scientific">Streptomyces ossamyceticus</name>
    <dbReference type="NCBI Taxonomy" id="249581"/>
    <lineage>
        <taxon>Bacteria</taxon>
        <taxon>Bacillati</taxon>
        <taxon>Actinomycetota</taxon>
        <taxon>Actinomycetes</taxon>
        <taxon>Kitasatosporales</taxon>
        <taxon>Streptomycetaceae</taxon>
        <taxon>Streptomyces</taxon>
    </lineage>
</organism>
<protein>
    <submittedName>
        <fullName evidence="2">Aminoglycoside phosphotransferase family protein</fullName>
        <ecNumber evidence="2">2.7.1.-</ecNumber>
    </submittedName>
</protein>
<dbReference type="SUPFAM" id="SSF56112">
    <property type="entry name" value="Protein kinase-like (PK-like)"/>
    <property type="match status" value="1"/>
</dbReference>
<dbReference type="Proteomes" id="UP001550210">
    <property type="component" value="Unassembled WGS sequence"/>
</dbReference>
<proteinExistence type="predicted"/>
<evidence type="ECO:0000313" key="3">
    <source>
        <dbReference type="Proteomes" id="UP001550210"/>
    </source>
</evidence>
<dbReference type="GO" id="GO:0016740">
    <property type="term" value="F:transferase activity"/>
    <property type="evidence" value="ECO:0007669"/>
    <property type="project" value="UniProtKB-KW"/>
</dbReference>
<dbReference type="RefSeq" id="WP_355402022.1">
    <property type="nucleotide sequence ID" value="NZ_JBEGHN010000059.1"/>
</dbReference>
<gene>
    <name evidence="2" type="ORF">ABZZ21_33880</name>
</gene>
<name>A0ABV2V6K7_9ACTN</name>
<accession>A0ABV2V6K7</accession>
<dbReference type="Gene3D" id="3.90.1200.10">
    <property type="match status" value="1"/>
</dbReference>
<keyword evidence="2" id="KW-0808">Transferase</keyword>